<dbReference type="AlphaFoldDB" id="A2FJL8"/>
<organism evidence="1 2">
    <name type="scientific">Trichomonas vaginalis (strain ATCC PRA-98 / G3)</name>
    <dbReference type="NCBI Taxonomy" id="412133"/>
    <lineage>
        <taxon>Eukaryota</taxon>
        <taxon>Metamonada</taxon>
        <taxon>Parabasalia</taxon>
        <taxon>Trichomonadida</taxon>
        <taxon>Trichomonadidae</taxon>
        <taxon>Trichomonas</taxon>
    </lineage>
</organism>
<accession>A2FJL8</accession>
<dbReference type="RefSeq" id="XP_001307835.1">
    <property type="nucleotide sequence ID" value="XM_001307834.1"/>
</dbReference>
<dbReference type="STRING" id="5722.A2FJL8"/>
<gene>
    <name evidence="1" type="ORF">TVAG_382900</name>
</gene>
<evidence type="ECO:0000313" key="1">
    <source>
        <dbReference type="EMBL" id="EAX94905.1"/>
    </source>
</evidence>
<name>A2FJL8_TRIV3</name>
<evidence type="ECO:0000313" key="2">
    <source>
        <dbReference type="Proteomes" id="UP000001542"/>
    </source>
</evidence>
<dbReference type="VEuPathDB" id="TrichDB:TVAG_258120"/>
<dbReference type="VEuPathDB" id="TrichDB:TVAGG3_1088350"/>
<protein>
    <submittedName>
        <fullName evidence="1">Uncharacterized protein</fullName>
    </submittedName>
</protein>
<dbReference type="InParanoid" id="A2FJL8"/>
<proteinExistence type="predicted"/>
<reference evidence="1" key="2">
    <citation type="journal article" date="2007" name="Science">
        <title>Draft genome sequence of the sexually transmitted pathogen Trichomonas vaginalis.</title>
        <authorList>
            <person name="Carlton J.M."/>
            <person name="Hirt R.P."/>
            <person name="Silva J.C."/>
            <person name="Delcher A.L."/>
            <person name="Schatz M."/>
            <person name="Zhao Q."/>
            <person name="Wortman J.R."/>
            <person name="Bidwell S.L."/>
            <person name="Alsmark U.C.M."/>
            <person name="Besteiro S."/>
            <person name="Sicheritz-Ponten T."/>
            <person name="Noel C.J."/>
            <person name="Dacks J.B."/>
            <person name="Foster P.G."/>
            <person name="Simillion C."/>
            <person name="Van de Peer Y."/>
            <person name="Miranda-Saavedra D."/>
            <person name="Barton G.J."/>
            <person name="Westrop G.D."/>
            <person name="Mueller S."/>
            <person name="Dessi D."/>
            <person name="Fiori P.L."/>
            <person name="Ren Q."/>
            <person name="Paulsen I."/>
            <person name="Zhang H."/>
            <person name="Bastida-Corcuera F.D."/>
            <person name="Simoes-Barbosa A."/>
            <person name="Brown M.T."/>
            <person name="Hayes R.D."/>
            <person name="Mukherjee M."/>
            <person name="Okumura C.Y."/>
            <person name="Schneider R."/>
            <person name="Smith A.J."/>
            <person name="Vanacova S."/>
            <person name="Villalvazo M."/>
            <person name="Haas B.J."/>
            <person name="Pertea M."/>
            <person name="Feldblyum T.V."/>
            <person name="Utterback T.R."/>
            <person name="Shu C.L."/>
            <person name="Osoegawa K."/>
            <person name="de Jong P.J."/>
            <person name="Hrdy I."/>
            <person name="Horvathova L."/>
            <person name="Zubacova Z."/>
            <person name="Dolezal P."/>
            <person name="Malik S.B."/>
            <person name="Logsdon J.M. Jr."/>
            <person name="Henze K."/>
            <person name="Gupta A."/>
            <person name="Wang C.C."/>
            <person name="Dunne R.L."/>
            <person name="Upcroft J.A."/>
            <person name="Upcroft P."/>
            <person name="White O."/>
            <person name="Salzberg S.L."/>
            <person name="Tang P."/>
            <person name="Chiu C.-H."/>
            <person name="Lee Y.-S."/>
            <person name="Embley T.M."/>
            <person name="Coombs G.H."/>
            <person name="Mottram J.C."/>
            <person name="Tachezy J."/>
            <person name="Fraser-Liggett C.M."/>
            <person name="Johnson P.J."/>
        </authorList>
    </citation>
    <scope>NUCLEOTIDE SEQUENCE [LARGE SCALE GENOMIC DNA]</scope>
    <source>
        <strain evidence="1">G3</strain>
    </source>
</reference>
<sequence length="288" mass="33831">MILPRLAMWIILNTNDDRNGRVIYNTKPIPGATLKYFDATPDENALWHFELNVVDGKEYYKIRNHATNLYMQTVIPYQEGESQYTQNAYEKDASLYEVIPLYQDDSYIIVHKDGLPLWCYEEERGVVLNKDDRTFKGGSTFKLAIATKQDFADIAQQKADEATYTDVWGDEFDKDGTPDPTKWDYEHGFVRNQEMEWYQPENTYVANGSLIIEGRKEHDLPNPWYDPNEKVDYRKMRKWINYTSSSVITDKKKDWLYGRFLVKGKIPVSGGSWRMAINRRSRPPRVLH</sequence>
<dbReference type="Proteomes" id="UP000001542">
    <property type="component" value="Unassembled WGS sequence"/>
</dbReference>
<dbReference type="SUPFAM" id="SSF49899">
    <property type="entry name" value="Concanavalin A-like lectins/glucanases"/>
    <property type="match status" value="1"/>
</dbReference>
<dbReference type="InterPro" id="IPR035992">
    <property type="entry name" value="Ricin_B-like_lectins"/>
</dbReference>
<dbReference type="OrthoDB" id="4781at2759"/>
<dbReference type="SUPFAM" id="SSF50370">
    <property type="entry name" value="Ricin B-like lectins"/>
    <property type="match status" value="1"/>
</dbReference>
<dbReference type="InterPro" id="IPR013320">
    <property type="entry name" value="ConA-like_dom_sf"/>
</dbReference>
<dbReference type="Gene3D" id="2.60.120.200">
    <property type="match status" value="1"/>
</dbReference>
<keyword evidence="2" id="KW-1185">Reference proteome</keyword>
<dbReference type="GO" id="GO:0005576">
    <property type="term" value="C:extracellular region"/>
    <property type="evidence" value="ECO:0000318"/>
    <property type="project" value="GO_Central"/>
</dbReference>
<dbReference type="KEGG" id="tva:4752648"/>
<dbReference type="EMBL" id="DS113832">
    <property type="protein sequence ID" value="EAX94905.1"/>
    <property type="molecule type" value="Genomic_DNA"/>
</dbReference>
<reference evidence="1" key="1">
    <citation type="submission" date="2006-10" db="EMBL/GenBank/DDBJ databases">
        <authorList>
            <person name="Amadeo P."/>
            <person name="Zhao Q."/>
            <person name="Wortman J."/>
            <person name="Fraser-Liggett C."/>
            <person name="Carlton J."/>
        </authorList>
    </citation>
    <scope>NUCLEOTIDE SEQUENCE</scope>
    <source>
        <strain evidence="1">G3</strain>
    </source>
</reference>